<organism evidence="2 3">
    <name type="scientific">Diaporthe eres</name>
    <name type="common">Phomopsis oblonga</name>
    <dbReference type="NCBI Taxonomy" id="83184"/>
    <lineage>
        <taxon>Eukaryota</taxon>
        <taxon>Fungi</taxon>
        <taxon>Dikarya</taxon>
        <taxon>Ascomycota</taxon>
        <taxon>Pezizomycotina</taxon>
        <taxon>Sordariomycetes</taxon>
        <taxon>Sordariomycetidae</taxon>
        <taxon>Diaporthales</taxon>
        <taxon>Diaporthaceae</taxon>
        <taxon>Diaporthe</taxon>
        <taxon>Diaporthe eres species complex</taxon>
    </lineage>
</organism>
<accession>A0ABR1NP03</accession>
<dbReference type="Proteomes" id="UP001430848">
    <property type="component" value="Unassembled WGS sequence"/>
</dbReference>
<name>A0ABR1NP03_DIAER</name>
<evidence type="ECO:0000313" key="2">
    <source>
        <dbReference type="EMBL" id="KAK7709190.1"/>
    </source>
</evidence>
<keyword evidence="1" id="KW-0175">Coiled coil</keyword>
<evidence type="ECO:0000313" key="3">
    <source>
        <dbReference type="Proteomes" id="UP001430848"/>
    </source>
</evidence>
<dbReference type="EMBL" id="JAKNSF020000173">
    <property type="protein sequence ID" value="KAK7709190.1"/>
    <property type="molecule type" value="Genomic_DNA"/>
</dbReference>
<feature type="coiled-coil region" evidence="1">
    <location>
        <begin position="130"/>
        <end position="178"/>
    </location>
</feature>
<protein>
    <submittedName>
        <fullName evidence="2">Uncharacterized protein</fullName>
    </submittedName>
</protein>
<sequence>MAQPIQSNIWSEERAEQEEWERAADHLLEDMQRSMPTAMDPTTLSAVKDYMVTKYGQTANYDKLVVQHEDIKIYIRELEKWLADITARAQDLSVGSGGAMTPDFTRENFQRGLERIVYVQARLVVCHSDNMMLRTRNESLEQEVQQHKSILQRKQQELERTKQALRRVEAERDRSNRTADYVIHQANDLERRLRETDKLYQEI</sequence>
<proteinExistence type="predicted"/>
<keyword evidence="3" id="KW-1185">Reference proteome</keyword>
<gene>
    <name evidence="2" type="ORF">SLS63_013300</name>
</gene>
<comment type="caution">
    <text evidence="2">The sequence shown here is derived from an EMBL/GenBank/DDBJ whole genome shotgun (WGS) entry which is preliminary data.</text>
</comment>
<reference evidence="2 3" key="1">
    <citation type="submission" date="2024-02" db="EMBL/GenBank/DDBJ databases">
        <title>De novo assembly and annotation of 12 fungi associated with fruit tree decline syndrome in Ontario, Canada.</title>
        <authorList>
            <person name="Sulman M."/>
            <person name="Ellouze W."/>
            <person name="Ilyukhin E."/>
        </authorList>
    </citation>
    <scope>NUCLEOTIDE SEQUENCE [LARGE SCALE GENOMIC DNA]</scope>
    <source>
        <strain evidence="2 3">M169</strain>
    </source>
</reference>
<evidence type="ECO:0000256" key="1">
    <source>
        <dbReference type="SAM" id="Coils"/>
    </source>
</evidence>